<gene>
    <name evidence="2" type="ORF">IRJ16_10025</name>
</gene>
<feature type="transmembrane region" description="Helical" evidence="1">
    <location>
        <begin position="110"/>
        <end position="128"/>
    </location>
</feature>
<feature type="transmembrane region" description="Helical" evidence="1">
    <location>
        <begin position="41"/>
        <end position="66"/>
    </location>
</feature>
<feature type="transmembrane region" description="Helical" evidence="1">
    <location>
        <begin position="15"/>
        <end position="34"/>
    </location>
</feature>
<comment type="caution">
    <text evidence="2">The sequence shown here is derived from an EMBL/GenBank/DDBJ whole genome shotgun (WGS) entry which is preliminary data.</text>
</comment>
<organism evidence="2 3">
    <name type="scientific">Mucilaginibacter myungsuensis</name>
    <dbReference type="NCBI Taxonomy" id="649104"/>
    <lineage>
        <taxon>Bacteria</taxon>
        <taxon>Pseudomonadati</taxon>
        <taxon>Bacteroidota</taxon>
        <taxon>Sphingobacteriia</taxon>
        <taxon>Sphingobacteriales</taxon>
        <taxon>Sphingobacteriaceae</taxon>
        <taxon>Mucilaginibacter</taxon>
    </lineage>
</organism>
<protein>
    <submittedName>
        <fullName evidence="2">Uncharacterized protein</fullName>
    </submittedName>
</protein>
<feature type="transmembrane region" description="Helical" evidence="1">
    <location>
        <begin position="78"/>
        <end position="98"/>
    </location>
</feature>
<proteinExistence type="predicted"/>
<evidence type="ECO:0000313" key="3">
    <source>
        <dbReference type="Proteomes" id="UP000622475"/>
    </source>
</evidence>
<dbReference type="RefSeq" id="WP_194111402.1">
    <property type="nucleotide sequence ID" value="NZ_JADFFL010000003.1"/>
</dbReference>
<name>A0A929L163_9SPHI</name>
<dbReference type="AlphaFoldDB" id="A0A929L163"/>
<keyword evidence="1" id="KW-0812">Transmembrane</keyword>
<reference evidence="2" key="1">
    <citation type="submission" date="2020-10" db="EMBL/GenBank/DDBJ databases">
        <title>Mucilaginibacter mali sp. nov., isolated from rhizosphere soil of apple orchard.</title>
        <authorList>
            <person name="Lee J.-S."/>
            <person name="Kim H.S."/>
            <person name="Kim J.-S."/>
        </authorList>
    </citation>
    <scope>NUCLEOTIDE SEQUENCE</scope>
    <source>
        <strain evidence="2">KCTC 22746</strain>
    </source>
</reference>
<keyword evidence="1" id="KW-1133">Transmembrane helix</keyword>
<keyword evidence="3" id="KW-1185">Reference proteome</keyword>
<evidence type="ECO:0000313" key="2">
    <source>
        <dbReference type="EMBL" id="MBE9662220.1"/>
    </source>
</evidence>
<keyword evidence="1" id="KW-0472">Membrane</keyword>
<dbReference type="EMBL" id="JADFFL010000003">
    <property type="protein sequence ID" value="MBE9662220.1"/>
    <property type="molecule type" value="Genomic_DNA"/>
</dbReference>
<evidence type="ECO:0000256" key="1">
    <source>
        <dbReference type="SAM" id="Phobius"/>
    </source>
</evidence>
<accession>A0A929L163</accession>
<dbReference type="Proteomes" id="UP000622475">
    <property type="component" value="Unassembled WGS sequence"/>
</dbReference>
<sequence>MNENLHNEVSYNLKVWLTAVILSPFITVVFNLFTSADVAGMFMLAGLMIFLGVLYSFLCFAIASFTTYSLLRYSTFDIPVIKGLLLVLWLTMAALLFWSVDINWWKDEATLKIALPYVTILSCALWFYELRKPNAD</sequence>